<dbReference type="AlphaFoldDB" id="A0A1G6GWV9"/>
<dbReference type="PROSITE" id="PS51085">
    <property type="entry name" value="2FE2S_FER_2"/>
    <property type="match status" value="1"/>
</dbReference>
<evidence type="ECO:0000313" key="3">
    <source>
        <dbReference type="Proteomes" id="UP000199086"/>
    </source>
</evidence>
<dbReference type="InterPro" id="IPR001041">
    <property type="entry name" value="2Fe-2S_ferredoxin-type"/>
</dbReference>
<dbReference type="SUPFAM" id="SSF54292">
    <property type="entry name" value="2Fe-2S ferredoxin-like"/>
    <property type="match status" value="1"/>
</dbReference>
<dbReference type="GO" id="GO:0051536">
    <property type="term" value="F:iron-sulfur cluster binding"/>
    <property type="evidence" value="ECO:0007669"/>
    <property type="project" value="InterPro"/>
</dbReference>
<dbReference type="Pfam" id="PF00111">
    <property type="entry name" value="Fer2"/>
    <property type="match status" value="1"/>
</dbReference>
<dbReference type="Proteomes" id="UP000199086">
    <property type="component" value="Unassembled WGS sequence"/>
</dbReference>
<name>A0A1G6GWV9_9ACTN</name>
<proteinExistence type="predicted"/>
<evidence type="ECO:0000259" key="1">
    <source>
        <dbReference type="PROSITE" id="PS51085"/>
    </source>
</evidence>
<evidence type="ECO:0000313" key="2">
    <source>
        <dbReference type="EMBL" id="SDB86431.1"/>
    </source>
</evidence>
<gene>
    <name evidence="2" type="ORF">GA0111570_105208</name>
</gene>
<protein>
    <submittedName>
        <fullName evidence="2">CDP-4-dehydro-6-deoxyglucose reductase/phenol hydroxylase P5 protein</fullName>
    </submittedName>
</protein>
<dbReference type="OrthoDB" id="9796486at2"/>
<feature type="domain" description="2Fe-2S ferredoxin-type" evidence="1">
    <location>
        <begin position="2"/>
        <end position="93"/>
    </location>
</feature>
<dbReference type="RefSeq" id="WP_092609858.1">
    <property type="nucleotide sequence ID" value="NZ_FMYF01000005.1"/>
</dbReference>
<dbReference type="Gene3D" id="3.10.20.30">
    <property type="match status" value="1"/>
</dbReference>
<reference evidence="2 3" key="1">
    <citation type="submission" date="2016-06" db="EMBL/GenBank/DDBJ databases">
        <authorList>
            <person name="Olsen C.W."/>
            <person name="Carey S."/>
            <person name="Hinshaw L."/>
            <person name="Karasin A.I."/>
        </authorList>
    </citation>
    <scope>NUCLEOTIDE SEQUENCE [LARGE SCALE GENOMIC DNA]</scope>
    <source>
        <strain evidence="2 3">LZ-22</strain>
    </source>
</reference>
<dbReference type="InterPro" id="IPR036010">
    <property type="entry name" value="2Fe-2S_ferredoxin-like_sf"/>
</dbReference>
<dbReference type="EMBL" id="FMYF01000005">
    <property type="protein sequence ID" value="SDB86431.1"/>
    <property type="molecule type" value="Genomic_DNA"/>
</dbReference>
<accession>A0A1G6GWV9</accession>
<dbReference type="CDD" id="cd00207">
    <property type="entry name" value="fer2"/>
    <property type="match status" value="1"/>
</dbReference>
<dbReference type="STRING" id="1577474.GA0111570_105208"/>
<keyword evidence="3" id="KW-1185">Reference proteome</keyword>
<sequence>MSNVTVHPTGEVVEVRDGETIMAAFYRTGYAMRIGCKRGGCGFCKIDVHEGGFEYERPVSDEVVTPDEASHGVCLPCRAVPTTDMVVEFRENSLRLVNPLMRYMLSNKEVPAKKPQTATRV</sequence>
<dbReference type="InterPro" id="IPR012675">
    <property type="entry name" value="Beta-grasp_dom_sf"/>
</dbReference>
<organism evidence="2 3">
    <name type="scientific">Raineyella antarctica</name>
    <dbReference type="NCBI Taxonomy" id="1577474"/>
    <lineage>
        <taxon>Bacteria</taxon>
        <taxon>Bacillati</taxon>
        <taxon>Actinomycetota</taxon>
        <taxon>Actinomycetes</taxon>
        <taxon>Propionibacteriales</taxon>
        <taxon>Propionibacteriaceae</taxon>
        <taxon>Raineyella</taxon>
    </lineage>
</organism>